<keyword evidence="1" id="KW-0472">Membrane</keyword>
<feature type="transmembrane region" description="Helical" evidence="1">
    <location>
        <begin position="556"/>
        <end position="589"/>
    </location>
</feature>
<feature type="transmembrane region" description="Helical" evidence="1">
    <location>
        <begin position="91"/>
        <end position="107"/>
    </location>
</feature>
<dbReference type="AlphaFoldDB" id="A0AAU6R588"/>
<feature type="transmembrane region" description="Helical" evidence="1">
    <location>
        <begin position="601"/>
        <end position="618"/>
    </location>
</feature>
<accession>A0AAU6R588</accession>
<evidence type="ECO:0000256" key="1">
    <source>
        <dbReference type="SAM" id="Phobius"/>
    </source>
</evidence>
<gene>
    <name evidence="2" type="ORF">EKO22_07390</name>
</gene>
<feature type="transmembrane region" description="Helical" evidence="1">
    <location>
        <begin position="113"/>
        <end position="132"/>
    </location>
</feature>
<feature type="transmembrane region" description="Helical" evidence="1">
    <location>
        <begin position="691"/>
        <end position="709"/>
    </location>
</feature>
<feature type="transmembrane region" description="Helical" evidence="1">
    <location>
        <begin position="721"/>
        <end position="740"/>
    </location>
</feature>
<feature type="transmembrane region" description="Helical" evidence="1">
    <location>
        <begin position="53"/>
        <end position="79"/>
    </location>
</feature>
<feature type="transmembrane region" description="Helical" evidence="1">
    <location>
        <begin position="474"/>
        <end position="491"/>
    </location>
</feature>
<feature type="transmembrane region" description="Helical" evidence="1">
    <location>
        <begin position="407"/>
        <end position="432"/>
    </location>
</feature>
<name>A0AAU6R588_SYNEL</name>
<keyword evidence="1" id="KW-1133">Transmembrane helix</keyword>
<dbReference type="EMBL" id="CP034671">
    <property type="protein sequence ID" value="WZE38146.1"/>
    <property type="molecule type" value="Genomic_DNA"/>
</dbReference>
<protein>
    <recommendedName>
        <fullName evidence="3">O-antigen ligase family protein</fullName>
    </recommendedName>
</protein>
<sequence>MGIGSASDSGPLAFINRDRWQSPDRNSYSTEERECMALSQLGQSQRRLVSLPLWIASGLLPLWPEVSLAGLGVWLALTWRNSRDRALSRTLIYPLAIATLLCCPALIRGWSVWQAGMLWLTGLVVSGVLLLTDQRRQELIESLSLAPVLSLPAVIWTDSLNEPTLALGWGVTGLWAIATVLTPKAVPSGRWLTGLAAAIGLGGSWWLGSFGLRLGLLVGLFLLALQQSWGQRLWHACTRSPLRRLGLISLGVGSGLIRPFPTTILDPGPQGLLWRCAQDQIQHNTLRWLTGRGTQYVAETCANLTGVPAENMSGLLQLWAELGLLGLTAVFTLGIVTGDRYRQLLTDSALPRSQLSGGSAGLAVLALLLPFDSHWLTGGLTPVLLGVSLAIPWTRSRPLRLPAAVDWLLLAALALQVNSAFWAAPLAWSWLVIRLIEQLHQRDWRGLFCWAAIALLFLPPLFWAKPTFDPSVSWSAYVLLGLGLIGATGLGRDRSLRLLRWIGLLPLLWLLANLQAIDWTIRIGMGDLYINQVGILTVIATVPALLLTWHDRSWRGLYLLSTLAGTILVLGTASRICLGALVLVLGLTVALNLRTCQWRSLLWLLPSIGLFGLGLAGLRPDLVGRYLEFYDPARLAIARCYATQAWINWPLSFWVGNGYSQAAAICQPPLTLNRVSHAHNFVLQLLADNGVLVLAIVLIGLALTLARLWQQTRSAREEADLLLGQWLLISLVIGVVLHLFEGSFFKLPLLQLLIGLVLGLPWLGNLTPVPQPTLQGRPVSDVPLV</sequence>
<feature type="transmembrane region" description="Helical" evidence="1">
    <location>
        <begin position="349"/>
        <end position="368"/>
    </location>
</feature>
<feature type="transmembrane region" description="Helical" evidence="1">
    <location>
        <begin position="747"/>
        <end position="764"/>
    </location>
</feature>
<keyword evidence="1" id="KW-0812">Transmembrane</keyword>
<proteinExistence type="predicted"/>
<feature type="transmembrane region" description="Helical" evidence="1">
    <location>
        <begin position="318"/>
        <end position="337"/>
    </location>
</feature>
<evidence type="ECO:0000313" key="2">
    <source>
        <dbReference type="EMBL" id="WZE38146.1"/>
    </source>
</evidence>
<feature type="transmembrane region" description="Helical" evidence="1">
    <location>
        <begin position="529"/>
        <end position="549"/>
    </location>
</feature>
<dbReference type="RefSeq" id="WP_338437661.1">
    <property type="nucleotide sequence ID" value="NZ_CP034671.2"/>
</dbReference>
<organism evidence="2">
    <name type="scientific">Synechococcus elongatus PCC 11802</name>
    <dbReference type="NCBI Taxonomy" id="2283154"/>
    <lineage>
        <taxon>Bacteria</taxon>
        <taxon>Bacillati</taxon>
        <taxon>Cyanobacteriota</taxon>
        <taxon>Cyanophyceae</taxon>
        <taxon>Synechococcales</taxon>
        <taxon>Synechococcaceae</taxon>
        <taxon>Synechococcus</taxon>
    </lineage>
</organism>
<reference evidence="2" key="1">
    <citation type="submission" date="2024-01" db="EMBL/GenBank/DDBJ databases">
        <title>Synechococcus elongatus PCC 11802, a close yet different native of Synechococcus elongatus PCC 11801.</title>
        <authorList>
            <person name="Jaiswal D."/>
            <person name="Sengupta A."/>
            <person name="Sengupta S."/>
            <person name="Pakrasi H.B."/>
            <person name="Wangikar P."/>
        </authorList>
    </citation>
    <scope>NUCLEOTIDE SEQUENCE</scope>
    <source>
        <strain evidence="2">PCC 11802</strain>
    </source>
</reference>
<feature type="transmembrane region" description="Helical" evidence="1">
    <location>
        <begin position="163"/>
        <end position="182"/>
    </location>
</feature>
<feature type="transmembrane region" description="Helical" evidence="1">
    <location>
        <begin position="444"/>
        <end position="462"/>
    </location>
</feature>
<evidence type="ECO:0008006" key="3">
    <source>
        <dbReference type="Google" id="ProtNLM"/>
    </source>
</evidence>